<dbReference type="Gene3D" id="3.15.10.10">
    <property type="entry name" value="Bactericidal permeability-increasing protein, domain 1"/>
    <property type="match status" value="1"/>
</dbReference>
<dbReference type="PANTHER" id="PTHR10504:SF131">
    <property type="entry name" value="BPI2 DOMAIN-CONTAINING PROTEIN"/>
    <property type="match status" value="1"/>
</dbReference>
<name>A0A9P8LPB2_9EUKA</name>
<dbReference type="InterPro" id="IPR017943">
    <property type="entry name" value="Bactericidal_perm-incr_a/b_dom"/>
</dbReference>
<sequence>MLAAFFMYQCYLYQYDKPNPTEIDAGIHIMITNQGLSNYCERNIGLAISTIQSNLPPINFKLNLGIFTIDLTDGKLRQLNLDGISLKAYQNLTILNISKVQLDLYFSLQIQQKSFPYLQDTGTLSLIVEELSLSTQGMVEFRDPACKKNFTIVTSNTILSVKRFQVTFECGLQVILNSISGLLTNVMLDQLNGQLGQSLASTIMQTLLTLLSNMAQEATVWWDIRVYTDQRSMVGIAFQDNFLTTMFSGQRVRLNLNNMAAVGWLDTPISSKPNFYTDHDIQYLVERVVFNSGFQFYFSDVGGFEKVKKTKGITIHNITLPSFKNTGAKLLVDIEFGGVRETLIYLEPIRLFSIDMGKGLFFGSLVIELTNLVPQSTLLTDMQLADLASYFSKSFSIYHFSINNVVGVDLTSVQIIFLNENWIHVGMNMEK</sequence>
<accession>A0A9P8LPB2</accession>
<comment type="caution">
    <text evidence="1">The sequence shown here is derived from an EMBL/GenBank/DDBJ whole genome shotgun (WGS) entry which is preliminary data.</text>
</comment>
<dbReference type="Proteomes" id="UP000018208">
    <property type="component" value="Unassembled WGS sequence"/>
</dbReference>
<dbReference type="EMBL" id="AUWU02000006">
    <property type="protein sequence ID" value="KAH0571681.1"/>
    <property type="molecule type" value="Genomic_DNA"/>
</dbReference>
<reference evidence="1 2" key="1">
    <citation type="journal article" date="2014" name="PLoS Genet.">
        <title>The Genome of Spironucleus salmonicida Highlights a Fish Pathogen Adapted to Fluctuating Environments.</title>
        <authorList>
            <person name="Xu F."/>
            <person name="Jerlstrom-Hultqvist J."/>
            <person name="Einarsson E."/>
            <person name="Astvaldsson A."/>
            <person name="Svard S.G."/>
            <person name="Andersson J.O."/>
        </authorList>
    </citation>
    <scope>NUCLEOTIDE SEQUENCE [LARGE SCALE GENOMIC DNA]</scope>
    <source>
        <strain evidence="1 2">ATCC 50377</strain>
    </source>
</reference>
<dbReference type="AlphaFoldDB" id="A0A9P8LPB2"/>
<gene>
    <name evidence="1" type="ORF">SS50377_25871</name>
</gene>
<dbReference type="RefSeq" id="XP_067762454.1">
    <property type="nucleotide sequence ID" value="XM_067909698.1"/>
</dbReference>
<evidence type="ECO:0008006" key="3">
    <source>
        <dbReference type="Google" id="ProtNLM"/>
    </source>
</evidence>
<dbReference type="InterPro" id="IPR032942">
    <property type="entry name" value="BPI/LBP/Plunc"/>
</dbReference>
<keyword evidence="2" id="KW-1185">Reference proteome</keyword>
<evidence type="ECO:0000313" key="2">
    <source>
        <dbReference type="Proteomes" id="UP000018208"/>
    </source>
</evidence>
<dbReference type="SUPFAM" id="SSF55394">
    <property type="entry name" value="Bactericidal permeability-increasing protein, BPI"/>
    <property type="match status" value="1"/>
</dbReference>
<dbReference type="PANTHER" id="PTHR10504">
    <property type="entry name" value="BACTERICIDAL PERMEABILITY-INCREASING BPI PROTEIN-RELATED"/>
    <property type="match status" value="1"/>
</dbReference>
<evidence type="ECO:0000313" key="1">
    <source>
        <dbReference type="EMBL" id="KAH0571681.1"/>
    </source>
</evidence>
<proteinExistence type="predicted"/>
<dbReference type="GO" id="GO:0008289">
    <property type="term" value="F:lipid binding"/>
    <property type="evidence" value="ECO:0007669"/>
    <property type="project" value="InterPro"/>
</dbReference>
<dbReference type="KEGG" id="ssao:94299894"/>
<protein>
    <recommendedName>
        <fullName evidence="3">BPI-like protein</fullName>
    </recommendedName>
</protein>
<dbReference type="GeneID" id="94299894"/>
<organism evidence="1 2">
    <name type="scientific">Spironucleus salmonicida</name>
    <dbReference type="NCBI Taxonomy" id="348837"/>
    <lineage>
        <taxon>Eukaryota</taxon>
        <taxon>Metamonada</taxon>
        <taxon>Diplomonadida</taxon>
        <taxon>Hexamitidae</taxon>
        <taxon>Hexamitinae</taxon>
        <taxon>Spironucleus</taxon>
    </lineage>
</organism>